<accession>A0A0C2CUU7</accession>
<gene>
    <name evidence="2" type="ORF">DB30_06198</name>
</gene>
<feature type="domain" description="DUF3152" evidence="1">
    <location>
        <begin position="49"/>
        <end position="197"/>
    </location>
</feature>
<dbReference type="InterPro" id="IPR022603">
    <property type="entry name" value="DUF3152"/>
</dbReference>
<protein>
    <submittedName>
        <fullName evidence="2">Putative membrane protein</fullName>
    </submittedName>
</protein>
<proteinExistence type="predicted"/>
<reference evidence="2 3" key="1">
    <citation type="submission" date="2014-12" db="EMBL/GenBank/DDBJ databases">
        <title>Genome assembly of Enhygromyxa salina DSM 15201.</title>
        <authorList>
            <person name="Sharma G."/>
            <person name="Subramanian S."/>
        </authorList>
    </citation>
    <scope>NUCLEOTIDE SEQUENCE [LARGE SCALE GENOMIC DNA]</scope>
    <source>
        <strain evidence="2 3">DSM 15201</strain>
    </source>
</reference>
<sequence length="222" mass="24842">MSLNLWLLQWLLSARALFVVEPEQALQAAQEDILGAKFWVLRDPARPSVTPAQARQRHAIGYRVLLEVGLESELPDWLRTVDEVLADPRGWQGIGREFVRVESNARFSVLLARPSTIDLLCAPLRTGGVLSCGRKGRAALNLTRWREGTPTWGDDVEGYHLYMINHEVGHLLGMPHQRCPEAGGPAAVMQQQTIELDGCTPHGWPSPTEVERLRAMRASWGR</sequence>
<dbReference type="EMBL" id="JMCC02000063">
    <property type="protein sequence ID" value="KIG14896.1"/>
    <property type="molecule type" value="Genomic_DNA"/>
</dbReference>
<name>A0A0C2CUU7_9BACT</name>
<evidence type="ECO:0000259" key="1">
    <source>
        <dbReference type="Pfam" id="PF11350"/>
    </source>
</evidence>
<comment type="caution">
    <text evidence="2">The sequence shown here is derived from an EMBL/GenBank/DDBJ whole genome shotgun (WGS) entry which is preliminary data.</text>
</comment>
<dbReference type="Pfam" id="PF11350">
    <property type="entry name" value="DUF3152"/>
    <property type="match status" value="1"/>
</dbReference>
<dbReference type="AlphaFoldDB" id="A0A0C2CUU7"/>
<dbReference type="Proteomes" id="UP000031599">
    <property type="component" value="Unassembled WGS sequence"/>
</dbReference>
<dbReference type="SUPFAM" id="SSF55486">
    <property type="entry name" value="Metalloproteases ('zincins'), catalytic domain"/>
    <property type="match status" value="1"/>
</dbReference>
<evidence type="ECO:0000313" key="2">
    <source>
        <dbReference type="EMBL" id="KIG14896.1"/>
    </source>
</evidence>
<evidence type="ECO:0000313" key="3">
    <source>
        <dbReference type="Proteomes" id="UP000031599"/>
    </source>
</evidence>
<dbReference type="RefSeq" id="WP_165703912.1">
    <property type="nucleotide sequence ID" value="NZ_JMCC02000063.1"/>
</dbReference>
<organism evidence="2 3">
    <name type="scientific">Enhygromyxa salina</name>
    <dbReference type="NCBI Taxonomy" id="215803"/>
    <lineage>
        <taxon>Bacteria</taxon>
        <taxon>Pseudomonadati</taxon>
        <taxon>Myxococcota</taxon>
        <taxon>Polyangia</taxon>
        <taxon>Nannocystales</taxon>
        <taxon>Nannocystaceae</taxon>
        <taxon>Enhygromyxa</taxon>
    </lineage>
</organism>